<proteinExistence type="predicted"/>
<organism evidence="1 2">
    <name type="scientific">Paxillus rubicundulus Ve08.2h10</name>
    <dbReference type="NCBI Taxonomy" id="930991"/>
    <lineage>
        <taxon>Eukaryota</taxon>
        <taxon>Fungi</taxon>
        <taxon>Dikarya</taxon>
        <taxon>Basidiomycota</taxon>
        <taxon>Agaricomycotina</taxon>
        <taxon>Agaricomycetes</taxon>
        <taxon>Agaricomycetidae</taxon>
        <taxon>Boletales</taxon>
        <taxon>Paxilineae</taxon>
        <taxon>Paxillaceae</taxon>
        <taxon>Paxillus</taxon>
    </lineage>
</organism>
<reference evidence="1 2" key="1">
    <citation type="submission" date="2014-04" db="EMBL/GenBank/DDBJ databases">
        <authorList>
            <consortium name="DOE Joint Genome Institute"/>
            <person name="Kuo A."/>
            <person name="Kohler A."/>
            <person name="Jargeat P."/>
            <person name="Nagy L.G."/>
            <person name="Floudas D."/>
            <person name="Copeland A."/>
            <person name="Barry K.W."/>
            <person name="Cichocki N."/>
            <person name="Veneault-Fourrey C."/>
            <person name="LaButti K."/>
            <person name="Lindquist E.A."/>
            <person name="Lipzen A."/>
            <person name="Lundell T."/>
            <person name="Morin E."/>
            <person name="Murat C."/>
            <person name="Sun H."/>
            <person name="Tunlid A."/>
            <person name="Henrissat B."/>
            <person name="Grigoriev I.V."/>
            <person name="Hibbett D.S."/>
            <person name="Martin F."/>
            <person name="Nordberg H.P."/>
            <person name="Cantor M.N."/>
            <person name="Hua S.X."/>
        </authorList>
    </citation>
    <scope>NUCLEOTIDE SEQUENCE [LARGE SCALE GENOMIC DNA]</scope>
    <source>
        <strain evidence="1 2">Ve08.2h10</strain>
    </source>
</reference>
<dbReference type="InParanoid" id="A0A0D0DTG6"/>
<dbReference type="AlphaFoldDB" id="A0A0D0DTG6"/>
<sequence length="101" mass="10986">MLFGLPYHAQFGPHVNYSSCGEMKSSAIYLAGLTSEIKKKTCNEVRQECPSNLLTPGLATMCPGAGRPTSPHSSCTSTAPWFLQPLILRCSTPDTSKPFHR</sequence>
<accession>A0A0D0DTG6</accession>
<dbReference type="Proteomes" id="UP000054538">
    <property type="component" value="Unassembled WGS sequence"/>
</dbReference>
<name>A0A0D0DTG6_9AGAM</name>
<protein>
    <submittedName>
        <fullName evidence="1">Uncharacterized protein</fullName>
    </submittedName>
</protein>
<dbReference type="EMBL" id="KN825587">
    <property type="protein sequence ID" value="KIK83715.1"/>
    <property type="molecule type" value="Genomic_DNA"/>
</dbReference>
<dbReference type="HOGENOM" id="CLU_2292585_0_0_1"/>
<gene>
    <name evidence="1" type="ORF">PAXRUDRAFT_701335</name>
</gene>
<reference evidence="2" key="2">
    <citation type="submission" date="2015-01" db="EMBL/GenBank/DDBJ databases">
        <title>Evolutionary Origins and Diversification of the Mycorrhizal Mutualists.</title>
        <authorList>
            <consortium name="DOE Joint Genome Institute"/>
            <consortium name="Mycorrhizal Genomics Consortium"/>
            <person name="Kohler A."/>
            <person name="Kuo A."/>
            <person name="Nagy L.G."/>
            <person name="Floudas D."/>
            <person name="Copeland A."/>
            <person name="Barry K.W."/>
            <person name="Cichocki N."/>
            <person name="Veneault-Fourrey C."/>
            <person name="LaButti K."/>
            <person name="Lindquist E.A."/>
            <person name="Lipzen A."/>
            <person name="Lundell T."/>
            <person name="Morin E."/>
            <person name="Murat C."/>
            <person name="Riley R."/>
            <person name="Ohm R."/>
            <person name="Sun H."/>
            <person name="Tunlid A."/>
            <person name="Henrissat B."/>
            <person name="Grigoriev I.V."/>
            <person name="Hibbett D.S."/>
            <person name="Martin F."/>
        </authorList>
    </citation>
    <scope>NUCLEOTIDE SEQUENCE [LARGE SCALE GENOMIC DNA]</scope>
    <source>
        <strain evidence="2">Ve08.2h10</strain>
    </source>
</reference>
<evidence type="ECO:0000313" key="2">
    <source>
        <dbReference type="Proteomes" id="UP000054538"/>
    </source>
</evidence>
<keyword evidence="2" id="KW-1185">Reference proteome</keyword>
<evidence type="ECO:0000313" key="1">
    <source>
        <dbReference type="EMBL" id="KIK83715.1"/>
    </source>
</evidence>